<dbReference type="PROSITE" id="PS51257">
    <property type="entry name" value="PROKAR_LIPOPROTEIN"/>
    <property type="match status" value="1"/>
</dbReference>
<sequence length="83" mass="8701">MKTKSFKRYVTLAFAGLFVMGCSNGSNKSESDKSPSTAAVIEQTQVSTVSDSQLAAVESDLASLDADLEVIDQAIADLDSVVP</sequence>
<evidence type="ECO:0000313" key="3">
    <source>
        <dbReference type="EMBL" id="CAB4893368.1"/>
    </source>
</evidence>
<proteinExistence type="predicted"/>
<reference evidence="2" key="1">
    <citation type="submission" date="2020-05" db="EMBL/GenBank/DDBJ databases">
        <authorList>
            <person name="Chiriac C."/>
            <person name="Salcher M."/>
            <person name="Ghai R."/>
            <person name="Kavagutti S V."/>
        </authorList>
    </citation>
    <scope>NUCLEOTIDE SEQUENCE</scope>
</reference>
<protein>
    <submittedName>
        <fullName evidence="2">Unannotated protein</fullName>
    </submittedName>
</protein>
<evidence type="ECO:0000313" key="1">
    <source>
        <dbReference type="EMBL" id="CAB4736456.1"/>
    </source>
</evidence>
<dbReference type="EMBL" id="CAFBMF010000022">
    <property type="protein sequence ID" value="CAB4893368.1"/>
    <property type="molecule type" value="Genomic_DNA"/>
</dbReference>
<dbReference type="AlphaFoldDB" id="A0A6J6Z7M8"/>
<accession>A0A6J6Z7M8</accession>
<dbReference type="EMBL" id="CAFAAL010000186">
    <property type="protein sequence ID" value="CAB4816433.1"/>
    <property type="molecule type" value="Genomic_DNA"/>
</dbReference>
<gene>
    <name evidence="1" type="ORF">UFOPK2658_02020</name>
    <name evidence="2" type="ORF">UFOPK3004_01578</name>
    <name evidence="3" type="ORF">UFOPK3494_00524</name>
    <name evidence="4" type="ORF">UFOPK4134_00787</name>
</gene>
<dbReference type="EMBL" id="CAFBPS010000047">
    <property type="protein sequence ID" value="CAB5028948.1"/>
    <property type="molecule type" value="Genomic_DNA"/>
</dbReference>
<evidence type="ECO:0000313" key="4">
    <source>
        <dbReference type="EMBL" id="CAB5028948.1"/>
    </source>
</evidence>
<dbReference type="EMBL" id="CAEZYH010000169">
    <property type="protein sequence ID" value="CAB4736456.1"/>
    <property type="molecule type" value="Genomic_DNA"/>
</dbReference>
<evidence type="ECO:0000313" key="2">
    <source>
        <dbReference type="EMBL" id="CAB4816433.1"/>
    </source>
</evidence>
<organism evidence="2">
    <name type="scientific">freshwater metagenome</name>
    <dbReference type="NCBI Taxonomy" id="449393"/>
    <lineage>
        <taxon>unclassified sequences</taxon>
        <taxon>metagenomes</taxon>
        <taxon>ecological metagenomes</taxon>
    </lineage>
</organism>
<name>A0A6J6Z7M8_9ZZZZ</name>